<dbReference type="GO" id="GO:0005634">
    <property type="term" value="C:nucleus"/>
    <property type="evidence" value="ECO:0007669"/>
    <property type="project" value="TreeGrafter"/>
</dbReference>
<gene>
    <name evidence="2" type="ORF">PBS001_LOCUS5975</name>
    <name evidence="1" type="ORF">PBS003_LOCUS4284</name>
</gene>
<evidence type="ECO:0000313" key="1">
    <source>
        <dbReference type="EMBL" id="CAH0477538.1"/>
    </source>
</evidence>
<evidence type="ECO:0000313" key="2">
    <source>
        <dbReference type="EMBL" id="CAH0519448.1"/>
    </source>
</evidence>
<dbReference type="AlphaFoldDB" id="A0AAU9L8V4"/>
<evidence type="ECO:0000313" key="4">
    <source>
        <dbReference type="Proteomes" id="UP001160483"/>
    </source>
</evidence>
<dbReference type="EMBL" id="CAKLCB010000297">
    <property type="protein sequence ID" value="CAH0519448.1"/>
    <property type="molecule type" value="Genomic_DNA"/>
</dbReference>
<dbReference type="Proteomes" id="UP001158986">
    <property type="component" value="Unassembled WGS sequence"/>
</dbReference>
<sequence>MREVFEAFLTDPIRVNEDVFGLWLEGHNAGDSLAARLRLSSSVSMPFLGGNAAAKLRELLWRDTVDQYRLYDKLEHYMSQPNLFRSQLLFQIPPSQKYYMVERYYMRDADVDRWLLGKKLSGRLEKDLDDVAECSGRTLKCCRRHVENLRRVYSVVEERNFHGLLCHAVSEHFLLSEQLASKYACLLFIMHTRFQVHPQHSDTGFLTWLDLRFVAVLLMTHWLPQQKRLSKLMFPNGSISKDPIADTVVDNGAEIALRSPHTGEWPAIVFLQEKLQPTSVWETVGLDISHPFANCLRDLKAHLINDNDTLRVLRDEILARMRSWTTGTGALRESASSLDELESKMYLVLHGFLTIGAGLSQPKEFQHLLEHLLTRVVRVLHDCKIMKGQLDALFSAIVDALPELNVWYLNGQETRGLLLSSWYRFISVCRAIVLTVYDRYHPFAVSTYKQASFDGASGESATTSASATYNQMLKTQQQQTSFDCSCFQSTES</sequence>
<dbReference type="EMBL" id="CAKKTJ010000176">
    <property type="protein sequence ID" value="CAH0477538.1"/>
    <property type="molecule type" value="Genomic_DNA"/>
</dbReference>
<reference evidence="1 3" key="1">
    <citation type="submission" date="2021-11" db="EMBL/GenBank/DDBJ databases">
        <authorList>
            <person name="Islam A."/>
            <person name="Islam S."/>
            <person name="Flora M.S."/>
            <person name="Rahman M."/>
            <person name="Ziaur R.M."/>
            <person name="Epstein J.H."/>
            <person name="Hassan M."/>
            <person name="Klassen M."/>
            <person name="Woodard K."/>
            <person name="Webb A."/>
            <person name="Webby R.J."/>
            <person name="El Zowalaty M.E."/>
        </authorList>
    </citation>
    <scope>NUCLEOTIDE SEQUENCE</scope>
    <source>
        <strain evidence="2">Pbs1</strain>
        <strain evidence="1">Pbs3</strain>
    </source>
</reference>
<dbReference type="Pfam" id="PF05427">
    <property type="entry name" value="FIBP"/>
    <property type="match status" value="2"/>
</dbReference>
<evidence type="ECO:0000313" key="3">
    <source>
        <dbReference type="Proteomes" id="UP001158986"/>
    </source>
</evidence>
<proteinExistence type="predicted"/>
<dbReference type="PANTHER" id="PTHR13223">
    <property type="entry name" value="ACIDIC FIBROBLAST GROWTH FACTOR INTRACELLULAR BINDING PROTEIN"/>
    <property type="match status" value="1"/>
</dbReference>
<accession>A0AAU9L8V4</accession>
<dbReference type="PANTHER" id="PTHR13223:SF2">
    <property type="entry name" value="ACIDIC FIBROBLAST GROWTH FACTOR INTRACELLULAR-BINDING PROTEIN"/>
    <property type="match status" value="1"/>
</dbReference>
<dbReference type="Proteomes" id="UP001160483">
    <property type="component" value="Unassembled WGS sequence"/>
</dbReference>
<protein>
    <recommendedName>
        <fullName evidence="5">Acidic fibroblast growth factor intracellular-binding protein</fullName>
    </recommendedName>
</protein>
<evidence type="ECO:0008006" key="5">
    <source>
        <dbReference type="Google" id="ProtNLM"/>
    </source>
</evidence>
<comment type="caution">
    <text evidence="1">The sequence shown here is derived from an EMBL/GenBank/DDBJ whole genome shotgun (WGS) entry which is preliminary data.</text>
</comment>
<keyword evidence="3" id="KW-1185">Reference proteome</keyword>
<name>A0AAU9L8V4_9STRA</name>
<dbReference type="InterPro" id="IPR008614">
    <property type="entry name" value="FIBP"/>
</dbReference>
<organism evidence="1 4">
    <name type="scientific">Peronospora belbahrii</name>
    <dbReference type="NCBI Taxonomy" id="622444"/>
    <lineage>
        <taxon>Eukaryota</taxon>
        <taxon>Sar</taxon>
        <taxon>Stramenopiles</taxon>
        <taxon>Oomycota</taxon>
        <taxon>Peronosporomycetes</taxon>
        <taxon>Peronosporales</taxon>
        <taxon>Peronosporaceae</taxon>
        <taxon>Peronospora</taxon>
    </lineage>
</organism>